<sequence>MMKNSILSALSLALALGFTTAVSLEADNSENALLVDPRALQESASGSASGSLPAVLATFSSLLDLMDGLLALFPFLAGLIAMLLAIFEAIATILGGRRLMNRELSISDGSPRALKSSKADPDLVEGLTSAIEMIMEIVSDLMELRDDPDIGTALDEQICALYDVAGEMEAIIYGGRRALKAKSGKAAGFSCPKAGKSAKTYSPSPTATVVETYYYKSAKAKSYYTAAPEEAGGAGGRRRSNQDKGSKSAKVPKE</sequence>
<organism evidence="4">
    <name type="scientific">Corethron hystrix</name>
    <dbReference type="NCBI Taxonomy" id="216773"/>
    <lineage>
        <taxon>Eukaryota</taxon>
        <taxon>Sar</taxon>
        <taxon>Stramenopiles</taxon>
        <taxon>Ochrophyta</taxon>
        <taxon>Bacillariophyta</taxon>
        <taxon>Coscinodiscophyceae</taxon>
        <taxon>Corethrophycidae</taxon>
        <taxon>Corethrales</taxon>
        <taxon>Corethraceae</taxon>
        <taxon>Corethron</taxon>
    </lineage>
</organism>
<feature type="signal peptide" evidence="3">
    <location>
        <begin position="1"/>
        <end position="21"/>
    </location>
</feature>
<name>A0A7S1FVL3_9STRA</name>
<feature type="transmembrane region" description="Helical" evidence="2">
    <location>
        <begin position="69"/>
        <end position="94"/>
    </location>
</feature>
<protein>
    <submittedName>
        <fullName evidence="4">Uncharacterized protein</fullName>
    </submittedName>
</protein>
<evidence type="ECO:0000313" key="4">
    <source>
        <dbReference type="EMBL" id="CAD8889926.1"/>
    </source>
</evidence>
<feature type="region of interest" description="Disordered" evidence="1">
    <location>
        <begin position="227"/>
        <end position="254"/>
    </location>
</feature>
<feature type="chain" id="PRO_5031310231" evidence="3">
    <location>
        <begin position="22"/>
        <end position="254"/>
    </location>
</feature>
<feature type="compositionally biased region" description="Basic and acidic residues" evidence="1">
    <location>
        <begin position="240"/>
        <end position="254"/>
    </location>
</feature>
<gene>
    <name evidence="4" type="ORF">CHYS00102_LOCUS17131</name>
</gene>
<keyword evidence="2" id="KW-0472">Membrane</keyword>
<keyword evidence="2" id="KW-0812">Transmembrane</keyword>
<proteinExistence type="predicted"/>
<keyword evidence="2" id="KW-1133">Transmembrane helix</keyword>
<dbReference type="EMBL" id="HBFR01023874">
    <property type="protein sequence ID" value="CAD8889926.1"/>
    <property type="molecule type" value="Transcribed_RNA"/>
</dbReference>
<evidence type="ECO:0000256" key="3">
    <source>
        <dbReference type="SAM" id="SignalP"/>
    </source>
</evidence>
<evidence type="ECO:0000256" key="1">
    <source>
        <dbReference type="SAM" id="MobiDB-lite"/>
    </source>
</evidence>
<dbReference type="AlphaFoldDB" id="A0A7S1FVL3"/>
<accession>A0A7S1FVL3</accession>
<reference evidence="4" key="1">
    <citation type="submission" date="2021-01" db="EMBL/GenBank/DDBJ databases">
        <authorList>
            <person name="Corre E."/>
            <person name="Pelletier E."/>
            <person name="Niang G."/>
            <person name="Scheremetjew M."/>
            <person name="Finn R."/>
            <person name="Kale V."/>
            <person name="Holt S."/>
            <person name="Cochrane G."/>
            <person name="Meng A."/>
            <person name="Brown T."/>
            <person name="Cohen L."/>
        </authorList>
    </citation>
    <scope>NUCLEOTIDE SEQUENCE</scope>
    <source>
        <strain evidence="4">308</strain>
    </source>
</reference>
<evidence type="ECO:0000256" key="2">
    <source>
        <dbReference type="SAM" id="Phobius"/>
    </source>
</evidence>
<keyword evidence="3" id="KW-0732">Signal</keyword>